<dbReference type="PROSITE" id="PS51035">
    <property type="entry name" value="BAG"/>
    <property type="match status" value="1"/>
</dbReference>
<dbReference type="InterPro" id="IPR036533">
    <property type="entry name" value="BAG_dom_sf"/>
</dbReference>
<dbReference type="Gene3D" id="1.20.58.120">
    <property type="entry name" value="BAG domain"/>
    <property type="match status" value="1"/>
</dbReference>
<dbReference type="Gene3D" id="3.10.20.90">
    <property type="entry name" value="Phosphatidylinositol 3-kinase Catalytic Subunit, Chain A, domain 1"/>
    <property type="match status" value="1"/>
</dbReference>
<reference evidence="6" key="1">
    <citation type="journal article" date="2017" name="Nature">
        <title>The sunflower genome provides insights into oil metabolism, flowering and Asterid evolution.</title>
        <authorList>
            <person name="Badouin H."/>
            <person name="Gouzy J."/>
            <person name="Grassa C.J."/>
            <person name="Murat F."/>
            <person name="Staton S.E."/>
            <person name="Cottret L."/>
            <person name="Lelandais-Briere C."/>
            <person name="Owens G.L."/>
            <person name="Carrere S."/>
            <person name="Mayjonade B."/>
            <person name="Legrand L."/>
            <person name="Gill N."/>
            <person name="Kane N.C."/>
            <person name="Bowers J.E."/>
            <person name="Hubner S."/>
            <person name="Bellec A."/>
            <person name="Berard A."/>
            <person name="Berges H."/>
            <person name="Blanchet N."/>
            <person name="Boniface M.C."/>
            <person name="Brunel D."/>
            <person name="Catrice O."/>
            <person name="Chaidir N."/>
            <person name="Claudel C."/>
            <person name="Donnadieu C."/>
            <person name="Faraut T."/>
            <person name="Fievet G."/>
            <person name="Helmstetter N."/>
            <person name="King M."/>
            <person name="Knapp S.J."/>
            <person name="Lai Z."/>
            <person name="Le Paslier M.C."/>
            <person name="Lippi Y."/>
            <person name="Lorenzon L."/>
            <person name="Mandel J.R."/>
            <person name="Marage G."/>
            <person name="Marchand G."/>
            <person name="Marquand E."/>
            <person name="Bret-Mestries E."/>
            <person name="Morien E."/>
            <person name="Nambeesan S."/>
            <person name="Nguyen T."/>
            <person name="Pegot-Espagnet P."/>
            <person name="Pouilly N."/>
            <person name="Raftis F."/>
            <person name="Sallet E."/>
            <person name="Schiex T."/>
            <person name="Thomas J."/>
            <person name="Vandecasteele C."/>
            <person name="Vares D."/>
            <person name="Vear F."/>
            <person name="Vautrin S."/>
            <person name="Crespi M."/>
            <person name="Mangin B."/>
            <person name="Burke J.M."/>
            <person name="Salse J."/>
            <person name="Munos S."/>
            <person name="Vincourt P."/>
            <person name="Rieseberg L.H."/>
            <person name="Langlade N.B."/>
        </authorList>
    </citation>
    <scope>NUCLEOTIDE SEQUENCE</scope>
    <source>
        <tissue evidence="6">Leaves</tissue>
    </source>
</reference>
<dbReference type="SMART" id="SM00264">
    <property type="entry name" value="BAG"/>
    <property type="match status" value="1"/>
</dbReference>
<dbReference type="EMBL" id="MNCJ02000325">
    <property type="protein sequence ID" value="KAF5785553.1"/>
    <property type="molecule type" value="Genomic_DNA"/>
</dbReference>
<protein>
    <submittedName>
        <fullName evidence="6">Molecular chaperone regulator BAG-1, Ubiquitin-like domain superfamily</fullName>
    </submittedName>
</protein>
<keyword evidence="2" id="KW-0175">Coiled coil</keyword>
<dbReference type="SUPFAM" id="SSF54236">
    <property type="entry name" value="Ubiquitin-like"/>
    <property type="match status" value="1"/>
</dbReference>
<dbReference type="GO" id="GO:0000774">
    <property type="term" value="F:adenyl-nucleotide exchange factor activity"/>
    <property type="evidence" value="ECO:0000318"/>
    <property type="project" value="GO_Central"/>
</dbReference>
<keyword evidence="1" id="KW-0143">Chaperone</keyword>
<feature type="domain" description="BAG" evidence="5">
    <location>
        <begin position="200"/>
        <end position="252"/>
    </location>
</feature>
<reference evidence="6" key="2">
    <citation type="submission" date="2020-06" db="EMBL/GenBank/DDBJ databases">
        <title>Helianthus annuus Genome sequencing and assembly Release 2.</title>
        <authorList>
            <person name="Gouzy J."/>
            <person name="Langlade N."/>
            <person name="Munos S."/>
        </authorList>
    </citation>
    <scope>NUCLEOTIDE SEQUENCE</scope>
    <source>
        <tissue evidence="6">Leaves</tissue>
    </source>
</reference>
<evidence type="ECO:0000256" key="3">
    <source>
        <dbReference type="SAM" id="MobiDB-lite"/>
    </source>
</evidence>
<dbReference type="GO" id="GO:0005737">
    <property type="term" value="C:cytoplasm"/>
    <property type="evidence" value="ECO:0000318"/>
    <property type="project" value="GO_Central"/>
</dbReference>
<sequence>MLRYRINYYYFLIQKPRSQYLIYSRVGRRFFPLIPFELRNILKTNTYRQTSLICFWMMAEHGGDGDNEVEDKGSGNINIKVSFGSNSFDVFTTPQSTFGDLKGVIAKETGLDPTALNVLFRGKENDDHESLEMAGVKDNSKVTLIENTSTENDDLEKVEEIKENIEEVSRGLEAVNRVREENNQFEEQVVSLETVVCSGTQVADKDFIFLTEMLMRQLLKLDGIDAEGEGRIQRRLEVRRVQGLVEKLDDLRAKNSNPTSSVPDEPSLPPSSSKM</sequence>
<dbReference type="PANTHER" id="PTHR12329">
    <property type="entry name" value="BCL2-ASSOCIATED ATHANOGENE"/>
    <property type="match status" value="1"/>
</dbReference>
<evidence type="ECO:0000313" key="7">
    <source>
        <dbReference type="Proteomes" id="UP000215914"/>
    </source>
</evidence>
<gene>
    <name evidence="6" type="ORF">HanXRQr2_Chr10g0429971</name>
</gene>
<comment type="caution">
    <text evidence="6">The sequence shown here is derived from an EMBL/GenBank/DDBJ whole genome shotgun (WGS) entry which is preliminary data.</text>
</comment>
<dbReference type="Proteomes" id="UP000215914">
    <property type="component" value="Unassembled WGS sequence"/>
</dbReference>
<keyword evidence="7" id="KW-1185">Reference proteome</keyword>
<dbReference type="InterPro" id="IPR003103">
    <property type="entry name" value="BAG_domain"/>
</dbReference>
<dbReference type="InterPro" id="IPR000626">
    <property type="entry name" value="Ubiquitin-like_dom"/>
</dbReference>
<feature type="coiled-coil region" evidence="2">
    <location>
        <begin position="155"/>
        <end position="195"/>
    </location>
</feature>
<dbReference type="AlphaFoldDB" id="A0A9K3HVN1"/>
<dbReference type="InterPro" id="IPR029071">
    <property type="entry name" value="Ubiquitin-like_domsf"/>
</dbReference>
<organism evidence="6 7">
    <name type="scientific">Helianthus annuus</name>
    <name type="common">Common sunflower</name>
    <dbReference type="NCBI Taxonomy" id="4232"/>
    <lineage>
        <taxon>Eukaryota</taxon>
        <taxon>Viridiplantae</taxon>
        <taxon>Streptophyta</taxon>
        <taxon>Embryophyta</taxon>
        <taxon>Tracheophyta</taxon>
        <taxon>Spermatophyta</taxon>
        <taxon>Magnoliopsida</taxon>
        <taxon>eudicotyledons</taxon>
        <taxon>Gunneridae</taxon>
        <taxon>Pentapetalae</taxon>
        <taxon>asterids</taxon>
        <taxon>campanulids</taxon>
        <taxon>Asterales</taxon>
        <taxon>Asteraceae</taxon>
        <taxon>Asteroideae</taxon>
        <taxon>Heliantheae alliance</taxon>
        <taxon>Heliantheae</taxon>
        <taxon>Helianthus</taxon>
    </lineage>
</organism>
<dbReference type="PANTHER" id="PTHR12329:SF49">
    <property type="entry name" value="BAG FAMILY MOLECULAR CHAPERONE REGULATOR 4-LIKE ISOFORM X1"/>
    <property type="match status" value="1"/>
</dbReference>
<evidence type="ECO:0000256" key="1">
    <source>
        <dbReference type="ARBA" id="ARBA00023186"/>
    </source>
</evidence>
<dbReference type="InterPro" id="IPR039773">
    <property type="entry name" value="BAG_chaperone_regulator"/>
</dbReference>
<dbReference type="PROSITE" id="PS50053">
    <property type="entry name" value="UBIQUITIN_2"/>
    <property type="match status" value="1"/>
</dbReference>
<evidence type="ECO:0000313" key="6">
    <source>
        <dbReference type="EMBL" id="KAF5785553.1"/>
    </source>
</evidence>
<evidence type="ECO:0000256" key="2">
    <source>
        <dbReference type="SAM" id="Coils"/>
    </source>
</evidence>
<evidence type="ECO:0000259" key="4">
    <source>
        <dbReference type="PROSITE" id="PS50053"/>
    </source>
</evidence>
<proteinExistence type="predicted"/>
<dbReference type="Gramene" id="mRNA:HanXRQr2_Chr10g0429971">
    <property type="protein sequence ID" value="mRNA:HanXRQr2_Chr10g0429971"/>
    <property type="gene ID" value="HanXRQr2_Chr10g0429971"/>
</dbReference>
<dbReference type="GO" id="GO:0050821">
    <property type="term" value="P:protein stabilization"/>
    <property type="evidence" value="ECO:0000318"/>
    <property type="project" value="GO_Central"/>
</dbReference>
<dbReference type="Pfam" id="PF02179">
    <property type="entry name" value="BAG"/>
    <property type="match status" value="1"/>
</dbReference>
<dbReference type="SUPFAM" id="SSF63491">
    <property type="entry name" value="BAG domain"/>
    <property type="match status" value="1"/>
</dbReference>
<dbReference type="GO" id="GO:0051087">
    <property type="term" value="F:protein-folding chaperone binding"/>
    <property type="evidence" value="ECO:0000318"/>
    <property type="project" value="GO_Central"/>
</dbReference>
<accession>A0A9K3HVN1</accession>
<name>A0A9K3HVN1_HELAN</name>
<evidence type="ECO:0000259" key="5">
    <source>
        <dbReference type="PROSITE" id="PS51035"/>
    </source>
</evidence>
<dbReference type="Pfam" id="PF00240">
    <property type="entry name" value="ubiquitin"/>
    <property type="match status" value="1"/>
</dbReference>
<feature type="region of interest" description="Disordered" evidence="3">
    <location>
        <begin position="249"/>
        <end position="275"/>
    </location>
</feature>
<feature type="domain" description="Ubiquitin-like" evidence="4">
    <location>
        <begin position="75"/>
        <end position="145"/>
    </location>
</feature>